<protein>
    <submittedName>
        <fullName evidence="4">NAD(P)/FAD-dependent oxidoreductase</fullName>
        <ecNumber evidence="4">1.-.-.-</ecNumber>
    </submittedName>
</protein>
<dbReference type="Gene3D" id="3.30.9.10">
    <property type="entry name" value="D-Amino Acid Oxidase, subunit A, domain 2"/>
    <property type="match status" value="2"/>
</dbReference>
<dbReference type="EMBL" id="JBHLVX010000019">
    <property type="protein sequence ID" value="MFC0267420.1"/>
    <property type="molecule type" value="Genomic_DNA"/>
</dbReference>
<name>A0ABV6G196_9GAMM</name>
<comment type="caution">
    <text evidence="4">The sequence shown here is derived from an EMBL/GenBank/DDBJ whole genome shotgun (WGS) entry which is preliminary data.</text>
</comment>
<keyword evidence="5" id="KW-1185">Reference proteome</keyword>
<feature type="domain" description="FAD dependent oxidoreductase" evidence="3">
    <location>
        <begin position="22"/>
        <end position="417"/>
    </location>
</feature>
<dbReference type="Proteomes" id="UP001589814">
    <property type="component" value="Unassembled WGS sequence"/>
</dbReference>
<dbReference type="RefSeq" id="WP_019952686.1">
    <property type="nucleotide sequence ID" value="NZ_JBHLVX010000019.1"/>
</dbReference>
<accession>A0ABV6G196</accession>
<keyword evidence="2 4" id="KW-0560">Oxidoreductase</keyword>
<proteinExistence type="inferred from homology"/>
<dbReference type="InterPro" id="IPR006076">
    <property type="entry name" value="FAD-dep_OxRdtase"/>
</dbReference>
<dbReference type="InterPro" id="IPR036188">
    <property type="entry name" value="FAD/NAD-bd_sf"/>
</dbReference>
<evidence type="ECO:0000256" key="1">
    <source>
        <dbReference type="ARBA" id="ARBA00009410"/>
    </source>
</evidence>
<dbReference type="PANTHER" id="PTHR13847">
    <property type="entry name" value="SARCOSINE DEHYDROGENASE-RELATED"/>
    <property type="match status" value="1"/>
</dbReference>
<gene>
    <name evidence="4" type="ORF">ACFFHW_05330</name>
</gene>
<reference evidence="4 5" key="1">
    <citation type="submission" date="2024-09" db="EMBL/GenBank/DDBJ databases">
        <authorList>
            <person name="Sun Q."/>
            <person name="Mori K."/>
        </authorList>
    </citation>
    <scope>NUCLEOTIDE SEQUENCE [LARGE SCALE GENOMIC DNA]</scope>
    <source>
        <strain evidence="4 5">CCM 7415</strain>
    </source>
</reference>
<dbReference type="EC" id="1.-.-.-" evidence="4"/>
<dbReference type="PANTHER" id="PTHR13847:SF280">
    <property type="entry name" value="D-AMINO ACID DEHYDROGENASE"/>
    <property type="match status" value="1"/>
</dbReference>
<dbReference type="Gene3D" id="3.50.50.60">
    <property type="entry name" value="FAD/NAD(P)-binding domain"/>
    <property type="match status" value="2"/>
</dbReference>
<evidence type="ECO:0000313" key="4">
    <source>
        <dbReference type="EMBL" id="MFC0267420.1"/>
    </source>
</evidence>
<evidence type="ECO:0000313" key="5">
    <source>
        <dbReference type="Proteomes" id="UP001589814"/>
    </source>
</evidence>
<organism evidence="4 5">
    <name type="scientific">Kushneria aurantia</name>
    <dbReference type="NCBI Taxonomy" id="504092"/>
    <lineage>
        <taxon>Bacteria</taxon>
        <taxon>Pseudomonadati</taxon>
        <taxon>Pseudomonadota</taxon>
        <taxon>Gammaproteobacteria</taxon>
        <taxon>Oceanospirillales</taxon>
        <taxon>Halomonadaceae</taxon>
        <taxon>Kushneria</taxon>
    </lineage>
</organism>
<dbReference type="Pfam" id="PF01266">
    <property type="entry name" value="DAO"/>
    <property type="match status" value="1"/>
</dbReference>
<evidence type="ECO:0000256" key="2">
    <source>
        <dbReference type="ARBA" id="ARBA00023002"/>
    </source>
</evidence>
<comment type="similarity">
    <text evidence="1">Belongs to the DadA oxidoreductase family.</text>
</comment>
<dbReference type="SUPFAM" id="SSF51905">
    <property type="entry name" value="FAD/NAD(P)-binding domain"/>
    <property type="match status" value="1"/>
</dbReference>
<evidence type="ECO:0000259" key="3">
    <source>
        <dbReference type="Pfam" id="PF01266"/>
    </source>
</evidence>
<sequence length="447" mass="48092">MVFPFSPDQPVAWPGPPPAAADAVVIGGGIVGVTTALFLARRGLSVVLLEKGRIAGEQSSRNWGWLRCQGRDPEELPIASEALALWRQLARESGEDIGLAPGGVTYLARNKRQMAEFEAWMPHARDHGLDTRLLDRDAVAGLLPDMARSCYGAMQTPSDMRAEPWQAVPALARLAAREGVQIVEQLAVRALDISAGRVTGVVTEKGRIEAPEVVVAGGAWSSLLLRHHDIDIPQLAVRGTVVATEPLAAIHDGAATDDRVAFRRRQDGGYTLAAAGWHELFIGPDSLRHLRHYLPALRADPLGTRFKPAAPAGFPDGWRTPRRWSADDVSPFEVIRMLDPSPNARVVKRLPRAFAERFPSLGPVRVRAAWGGMIDAMPDIVPIIDRCAALPGLTIGTGMSAHGFGFGPGVGRVLAALVAGEPPGHDLSRFRFSRFHDGSVIRPGPAL</sequence>
<dbReference type="GO" id="GO:0016491">
    <property type="term" value="F:oxidoreductase activity"/>
    <property type="evidence" value="ECO:0007669"/>
    <property type="project" value="UniProtKB-KW"/>
</dbReference>